<evidence type="ECO:0000256" key="2">
    <source>
        <dbReference type="ARBA" id="ARBA00022737"/>
    </source>
</evidence>
<feature type="compositionally biased region" description="Basic and acidic residues" evidence="6">
    <location>
        <begin position="214"/>
        <end position="232"/>
    </location>
</feature>
<sequence length="982" mass="112575">MLSPSREDDDDDSHLCIKCNATVIGLDNYVKHRKQRCQNKYTQAKSLKTDIPSLDTLEPTYSLGADVFFQSLELQSSAKKPSVRLTPPIPVSSKTSQVSDRKHNLATATSSRDIPLHSPLESNLRGEDWIGGHSLRIGNSEADNQTKLINAVASISGTAKKDTSTAYNIVPYNDFKGDEESDEASEDSEDDEDDEPPTTGGKWKPPPHHTGGKWRPDSPEHDVWEMKEDHTGGKWKPLMPTDTQEGDEDYDAPPPGHTKGKWIPGAQESKSQIMRPTIQTKTSVQYWCGPCNRRLGTKAVYQKHLMSNLHMKKILPETDLEFSGPTDSSKSIGSRRSSRTPKSINDSIYVHENKRKRDEEVTEKLGKKKRKRKPYYTKCYGCESRVRVHLMGKHLISHYHFRKATDTSNLEYQKMLLDNMHAIVRQAPFQCSPCKFYSNWLSTFKQHWLSEEHLTKMASLEGKYWCSFCKFECDSSEDMLQHLSSSDHNDVVAVVNRSMPIIIRKRSVFKCKTCFKEFRYNIEVKKHCNKTGHEPTHTATDVYQELHNCHQCRIKFRSSLALAGHLKIKHKQKVYFCMVCSKSFKTSEEAVKHRQTSEHKIRRKEMLKERGVPIKDMRKKCPYCVDTVVKNVLDLKDHLERVHPDMKKKCPHCGMAFTLSQEVSHHVKSNACQFSVPGQLDSPTFWNCSQCLFRTDSQAECYFHEVLHTDPLIEVHKLGDKEKVVQKFLCPFCHKAFRKASLKHHIRQHTFERPFACSICCANFTRQSSLSNHARLEHGGSTSTTPHAQSIMRKTINETKIEYQSNDRALYTNDYKSNLKRAVPSSTPNETEVKIREHTCPHDTICKYVAATEKQLLRHRKSHHGERLKPHECPICTFKTDQSSHMKRHMRCHAGSKPYKCPHCPFDCGSLENLRKHVLTGGRHSDLYLYNCTECCGQFATNMAAELRSHLAEVHGDKYDTKTAIEAVKRHLMKDFTSDIGN</sequence>
<dbReference type="AlphaFoldDB" id="A0A8S4DG12"/>
<gene>
    <name evidence="8" type="ORF">PLXY2_LOCUS1869</name>
</gene>
<accession>A0A8S4DG12</accession>
<feature type="domain" description="C2H2-type" evidence="7">
    <location>
        <begin position="755"/>
        <end position="783"/>
    </location>
</feature>
<evidence type="ECO:0000313" key="9">
    <source>
        <dbReference type="Proteomes" id="UP000653454"/>
    </source>
</evidence>
<dbReference type="PROSITE" id="PS00028">
    <property type="entry name" value="ZINC_FINGER_C2H2_1"/>
    <property type="match status" value="4"/>
</dbReference>
<feature type="compositionally biased region" description="Acidic residues" evidence="6">
    <location>
        <begin position="177"/>
        <end position="196"/>
    </location>
</feature>
<keyword evidence="1" id="KW-0479">Metal-binding</keyword>
<dbReference type="PANTHER" id="PTHR24379:SF123">
    <property type="entry name" value="ZINC FINGER AND BTB DOMAIN CONTAINING 17"/>
    <property type="match status" value="1"/>
</dbReference>
<dbReference type="InterPro" id="IPR003604">
    <property type="entry name" value="Matrin/U1-like-C_Znf_C2H2"/>
</dbReference>
<evidence type="ECO:0000256" key="4">
    <source>
        <dbReference type="ARBA" id="ARBA00022833"/>
    </source>
</evidence>
<name>A0A8S4DG12_PLUXY</name>
<dbReference type="EMBL" id="CAJHNJ030000004">
    <property type="protein sequence ID" value="CAG9097187.1"/>
    <property type="molecule type" value="Genomic_DNA"/>
</dbReference>
<dbReference type="SMART" id="SM00451">
    <property type="entry name" value="ZnF_U1"/>
    <property type="match status" value="3"/>
</dbReference>
<feature type="domain" description="C2H2-type" evidence="7">
    <location>
        <begin position="728"/>
        <end position="754"/>
    </location>
</feature>
<evidence type="ECO:0000256" key="3">
    <source>
        <dbReference type="ARBA" id="ARBA00022771"/>
    </source>
</evidence>
<dbReference type="SMART" id="SM00355">
    <property type="entry name" value="ZnF_C2H2"/>
    <property type="match status" value="15"/>
</dbReference>
<feature type="domain" description="C2H2-type" evidence="7">
    <location>
        <begin position="871"/>
        <end position="898"/>
    </location>
</feature>
<protein>
    <submittedName>
        <fullName evidence="8">(diamondback moth) hypothetical protein</fullName>
    </submittedName>
</protein>
<keyword evidence="2" id="KW-0677">Repeat</keyword>
<feature type="region of interest" description="Disordered" evidence="6">
    <location>
        <begin position="171"/>
        <end position="266"/>
    </location>
</feature>
<proteinExistence type="predicted"/>
<dbReference type="PROSITE" id="PS50157">
    <property type="entry name" value="ZINC_FINGER_C2H2_2"/>
    <property type="match status" value="5"/>
</dbReference>
<evidence type="ECO:0000256" key="1">
    <source>
        <dbReference type="ARBA" id="ARBA00022723"/>
    </source>
</evidence>
<keyword evidence="3 5" id="KW-0863">Zinc-finger</keyword>
<feature type="domain" description="C2H2-type" evidence="7">
    <location>
        <begin position="575"/>
        <end position="604"/>
    </location>
</feature>
<feature type="region of interest" description="Disordered" evidence="6">
    <location>
        <begin position="79"/>
        <end position="120"/>
    </location>
</feature>
<dbReference type="GO" id="GO:0003676">
    <property type="term" value="F:nucleic acid binding"/>
    <property type="evidence" value="ECO:0007669"/>
    <property type="project" value="InterPro"/>
</dbReference>
<dbReference type="PANTHER" id="PTHR24379">
    <property type="entry name" value="KRAB AND ZINC FINGER DOMAIN-CONTAINING"/>
    <property type="match status" value="1"/>
</dbReference>
<evidence type="ECO:0000256" key="6">
    <source>
        <dbReference type="SAM" id="MobiDB-lite"/>
    </source>
</evidence>
<evidence type="ECO:0000313" key="8">
    <source>
        <dbReference type="EMBL" id="CAG9097187.1"/>
    </source>
</evidence>
<organism evidence="8 9">
    <name type="scientific">Plutella xylostella</name>
    <name type="common">Diamondback moth</name>
    <name type="synonym">Plutella maculipennis</name>
    <dbReference type="NCBI Taxonomy" id="51655"/>
    <lineage>
        <taxon>Eukaryota</taxon>
        <taxon>Metazoa</taxon>
        <taxon>Ecdysozoa</taxon>
        <taxon>Arthropoda</taxon>
        <taxon>Hexapoda</taxon>
        <taxon>Insecta</taxon>
        <taxon>Pterygota</taxon>
        <taxon>Neoptera</taxon>
        <taxon>Endopterygota</taxon>
        <taxon>Lepidoptera</taxon>
        <taxon>Glossata</taxon>
        <taxon>Ditrysia</taxon>
        <taxon>Yponomeutoidea</taxon>
        <taxon>Plutellidae</taxon>
        <taxon>Plutella</taxon>
    </lineage>
</organism>
<dbReference type="SUPFAM" id="SSF57667">
    <property type="entry name" value="beta-beta-alpha zinc fingers"/>
    <property type="match status" value="3"/>
</dbReference>
<keyword evidence="9" id="KW-1185">Reference proteome</keyword>
<evidence type="ECO:0000256" key="5">
    <source>
        <dbReference type="PROSITE-ProRule" id="PRU00042"/>
    </source>
</evidence>
<reference evidence="8" key="1">
    <citation type="submission" date="2020-11" db="EMBL/GenBank/DDBJ databases">
        <authorList>
            <person name="Whiteford S."/>
        </authorList>
    </citation>
    <scope>NUCLEOTIDE SEQUENCE</scope>
</reference>
<feature type="domain" description="C2H2-type" evidence="7">
    <location>
        <begin position="838"/>
        <end position="868"/>
    </location>
</feature>
<dbReference type="Gene3D" id="3.30.160.60">
    <property type="entry name" value="Classic Zinc Finger"/>
    <property type="match status" value="6"/>
</dbReference>
<feature type="region of interest" description="Disordered" evidence="6">
    <location>
        <begin position="319"/>
        <end position="345"/>
    </location>
</feature>
<dbReference type="InterPro" id="IPR013087">
    <property type="entry name" value="Znf_C2H2_type"/>
</dbReference>
<comment type="caution">
    <text evidence="8">The sequence shown here is derived from an EMBL/GenBank/DDBJ whole genome shotgun (WGS) entry which is preliminary data.</text>
</comment>
<dbReference type="InterPro" id="IPR036236">
    <property type="entry name" value="Znf_C2H2_sf"/>
</dbReference>
<evidence type="ECO:0000259" key="7">
    <source>
        <dbReference type="PROSITE" id="PS50157"/>
    </source>
</evidence>
<dbReference type="Proteomes" id="UP000653454">
    <property type="component" value="Unassembled WGS sequence"/>
</dbReference>
<dbReference type="GO" id="GO:0008270">
    <property type="term" value="F:zinc ion binding"/>
    <property type="evidence" value="ECO:0007669"/>
    <property type="project" value="UniProtKB-KW"/>
</dbReference>
<keyword evidence="4" id="KW-0862">Zinc</keyword>